<dbReference type="EMBL" id="JABWDY010000463">
    <property type="protein sequence ID" value="KAF5208091.1"/>
    <property type="molecule type" value="Genomic_DNA"/>
</dbReference>
<evidence type="ECO:0000313" key="2">
    <source>
        <dbReference type="Proteomes" id="UP000554482"/>
    </source>
</evidence>
<name>A0A7J6XE57_THATH</name>
<proteinExistence type="predicted"/>
<evidence type="ECO:0000313" key="1">
    <source>
        <dbReference type="EMBL" id="KAF5208091.1"/>
    </source>
</evidence>
<gene>
    <name evidence="1" type="ORF">FRX31_002322</name>
</gene>
<dbReference type="Proteomes" id="UP000554482">
    <property type="component" value="Unassembled WGS sequence"/>
</dbReference>
<protein>
    <submittedName>
        <fullName evidence="1">Uncharacterized protein</fullName>
    </submittedName>
</protein>
<sequence>MEGVKCGNSSVGNYNSSSIIIPVDIGGLKNDKIMQLTKNIHTVVDNSNLLKEEFDEDRLEFQASIHSFEAKNSELESMFRALLLEHDRTKEELVVANRRIAGFGKASDDLENLLGIGKFHSDLFDLGSE</sequence>
<organism evidence="1 2">
    <name type="scientific">Thalictrum thalictroides</name>
    <name type="common">Rue-anemone</name>
    <name type="synonym">Anemone thalictroides</name>
    <dbReference type="NCBI Taxonomy" id="46969"/>
    <lineage>
        <taxon>Eukaryota</taxon>
        <taxon>Viridiplantae</taxon>
        <taxon>Streptophyta</taxon>
        <taxon>Embryophyta</taxon>
        <taxon>Tracheophyta</taxon>
        <taxon>Spermatophyta</taxon>
        <taxon>Magnoliopsida</taxon>
        <taxon>Ranunculales</taxon>
        <taxon>Ranunculaceae</taxon>
        <taxon>Thalictroideae</taxon>
        <taxon>Thalictrum</taxon>
    </lineage>
</organism>
<comment type="caution">
    <text evidence="1">The sequence shown here is derived from an EMBL/GenBank/DDBJ whole genome shotgun (WGS) entry which is preliminary data.</text>
</comment>
<dbReference type="AlphaFoldDB" id="A0A7J6XE57"/>
<accession>A0A7J6XE57</accession>
<reference evidence="1 2" key="1">
    <citation type="submission" date="2020-06" db="EMBL/GenBank/DDBJ databases">
        <title>Transcriptomic and genomic resources for Thalictrum thalictroides and T. hernandezii: Facilitating candidate gene discovery in an emerging model plant lineage.</title>
        <authorList>
            <person name="Arias T."/>
            <person name="Riano-Pachon D.M."/>
            <person name="Di Stilio V.S."/>
        </authorList>
    </citation>
    <scope>NUCLEOTIDE SEQUENCE [LARGE SCALE GENOMIC DNA]</scope>
    <source>
        <strain evidence="2">cv. WT478/WT964</strain>
        <tissue evidence="1">Leaves</tissue>
    </source>
</reference>
<keyword evidence="2" id="KW-1185">Reference proteome</keyword>